<feature type="domain" description="Fungal lipase-type" evidence="2">
    <location>
        <begin position="430"/>
        <end position="568"/>
    </location>
</feature>
<dbReference type="PANTHER" id="PTHR45856:SF11">
    <property type="entry name" value="FUNGAL LIPASE-LIKE DOMAIN-CONTAINING PROTEIN"/>
    <property type="match status" value="1"/>
</dbReference>
<proteinExistence type="predicted"/>
<organism evidence="3 4">
    <name type="scientific">Trifolium subterraneum</name>
    <name type="common">Subterranean clover</name>
    <dbReference type="NCBI Taxonomy" id="3900"/>
    <lineage>
        <taxon>Eukaryota</taxon>
        <taxon>Viridiplantae</taxon>
        <taxon>Streptophyta</taxon>
        <taxon>Embryophyta</taxon>
        <taxon>Tracheophyta</taxon>
        <taxon>Spermatophyta</taxon>
        <taxon>Magnoliopsida</taxon>
        <taxon>eudicotyledons</taxon>
        <taxon>Gunneridae</taxon>
        <taxon>Pentapetalae</taxon>
        <taxon>rosids</taxon>
        <taxon>fabids</taxon>
        <taxon>Fabales</taxon>
        <taxon>Fabaceae</taxon>
        <taxon>Papilionoideae</taxon>
        <taxon>50 kb inversion clade</taxon>
        <taxon>NPAAA clade</taxon>
        <taxon>Hologalegina</taxon>
        <taxon>IRL clade</taxon>
        <taxon>Trifolieae</taxon>
        <taxon>Trifolium</taxon>
    </lineage>
</organism>
<protein>
    <recommendedName>
        <fullName evidence="2">Fungal lipase-type domain-containing protein</fullName>
    </recommendedName>
</protein>
<reference evidence="4" key="1">
    <citation type="journal article" date="2017" name="Front. Plant Sci.">
        <title>Climate Clever Clovers: New Paradigm to Reduce the Environmental Footprint of Ruminants by Breeding Low Methanogenic Forages Utilizing Haplotype Variation.</title>
        <authorList>
            <person name="Kaur P."/>
            <person name="Appels R."/>
            <person name="Bayer P.E."/>
            <person name="Keeble-Gagnere G."/>
            <person name="Wang J."/>
            <person name="Hirakawa H."/>
            <person name="Shirasawa K."/>
            <person name="Vercoe P."/>
            <person name="Stefanova K."/>
            <person name="Durmic Z."/>
            <person name="Nichols P."/>
            <person name="Revell C."/>
            <person name="Isobe S.N."/>
            <person name="Edwards D."/>
            <person name="Erskine W."/>
        </authorList>
    </citation>
    <scope>NUCLEOTIDE SEQUENCE [LARGE SCALE GENOMIC DNA]</scope>
    <source>
        <strain evidence="4">cv. Daliak</strain>
    </source>
</reference>
<evidence type="ECO:0000256" key="1">
    <source>
        <dbReference type="ARBA" id="ARBA00022801"/>
    </source>
</evidence>
<name>A0A2Z6NMJ0_TRISU</name>
<dbReference type="SUPFAM" id="SSF53474">
    <property type="entry name" value="alpha/beta-Hydrolases"/>
    <property type="match status" value="2"/>
</dbReference>
<dbReference type="GO" id="GO:0016787">
    <property type="term" value="F:hydrolase activity"/>
    <property type="evidence" value="ECO:0007669"/>
    <property type="project" value="UniProtKB-KW"/>
</dbReference>
<dbReference type="Pfam" id="PF01764">
    <property type="entry name" value="Lipase_3"/>
    <property type="match status" value="2"/>
</dbReference>
<dbReference type="PANTHER" id="PTHR45856">
    <property type="entry name" value="ALPHA/BETA-HYDROLASES SUPERFAMILY PROTEIN"/>
    <property type="match status" value="1"/>
</dbReference>
<gene>
    <name evidence="3" type="ORF">TSUD_382340</name>
</gene>
<dbReference type="InterPro" id="IPR051218">
    <property type="entry name" value="Sec_MonoDiacylglyc_Lipase"/>
</dbReference>
<keyword evidence="1" id="KW-0378">Hydrolase</keyword>
<dbReference type="OrthoDB" id="426718at2759"/>
<evidence type="ECO:0000259" key="2">
    <source>
        <dbReference type="Pfam" id="PF01764"/>
    </source>
</evidence>
<dbReference type="AlphaFoldDB" id="A0A2Z6NMJ0"/>
<dbReference type="InterPro" id="IPR029058">
    <property type="entry name" value="AB_hydrolase_fold"/>
</dbReference>
<accession>A0A2Z6NMJ0</accession>
<dbReference type="CDD" id="cd00519">
    <property type="entry name" value="Lipase_3"/>
    <property type="match status" value="2"/>
</dbReference>
<sequence>MIHFKSAELKARHTSHLAQYNHTLATILVEYASAVYLSDLTQLFTWTCSRCGDLTKGFEIIELVVDVEHCLQAFVGIAEDPHAIIIAFRGTNEHSLQNWIEDLYWKQHEINYPDMDDAMVHRGFYTAYHNTTIRPAVLGAVERAKKFYGDIPIIVTGHSMGGAMAAFCALDLTVNKQENNVQVMTFGQPRIGNGVFASLYSKLVPNTIRVTHDHDIVPHLPPYYYHLPQKTYQHFPREVWLYNIGLGSLVYRVEKICDGSGEDPSCSRSVSGNSITDHLVYYGVDMGSDDPEACRIVMNSFVINTVWGKLGGASYWLPGYAFFPFQMLQENHGQQEMSSAVHVSIAEYQILKELKARHTKHLAQYNHTLALILVEYASAVYLSDLTQLFTWTCSRCGHLTEGFEIIELVVDVEHCLQAFVGVAKDPHAIIIAFRGTNGHSLQNWIEDLYWKQHEINYPDMDDAMVHRGFYTAYHNTTIRPAVLGAVERAKKFYGDIQIIVIGHSMGGAMAAFCALDLTVNKEENKVQVMTFGQPRIGNGVFASLYSELVPNTIRVTHDHDMVPHLPPYYYYLPQKTYQHFPREVWLYNIGLGSLAYRVEKICDGSGEDPSCSRSVSGTSITDHLVYYGLDMKSDDPEACGIVTNSYVRNTSIRDSKGNLILSRDPATSLLKLRREFDNQEEPVNVN</sequence>
<dbReference type="EMBL" id="DF973686">
    <property type="protein sequence ID" value="GAU37740.1"/>
    <property type="molecule type" value="Genomic_DNA"/>
</dbReference>
<dbReference type="InterPro" id="IPR002921">
    <property type="entry name" value="Fungal_lipase-type"/>
</dbReference>
<dbReference type="Proteomes" id="UP000242715">
    <property type="component" value="Unassembled WGS sequence"/>
</dbReference>
<evidence type="ECO:0000313" key="4">
    <source>
        <dbReference type="Proteomes" id="UP000242715"/>
    </source>
</evidence>
<dbReference type="Gene3D" id="3.40.50.1820">
    <property type="entry name" value="alpha/beta hydrolase"/>
    <property type="match status" value="2"/>
</dbReference>
<dbReference type="GO" id="GO:0006629">
    <property type="term" value="P:lipid metabolic process"/>
    <property type="evidence" value="ECO:0007669"/>
    <property type="project" value="InterPro"/>
</dbReference>
<evidence type="ECO:0000313" key="3">
    <source>
        <dbReference type="EMBL" id="GAU37740.1"/>
    </source>
</evidence>
<keyword evidence="4" id="KW-1185">Reference proteome</keyword>
<feature type="domain" description="Fungal lipase-type" evidence="2">
    <location>
        <begin position="85"/>
        <end position="223"/>
    </location>
</feature>